<protein>
    <submittedName>
        <fullName evidence="2">Uncharacterized protein</fullName>
    </submittedName>
</protein>
<organism evidence="2">
    <name type="scientific">Acidobacterium capsulatum</name>
    <dbReference type="NCBI Taxonomy" id="33075"/>
    <lineage>
        <taxon>Bacteria</taxon>
        <taxon>Pseudomonadati</taxon>
        <taxon>Acidobacteriota</taxon>
        <taxon>Terriglobia</taxon>
        <taxon>Terriglobales</taxon>
        <taxon>Acidobacteriaceae</taxon>
        <taxon>Acidobacterium</taxon>
    </lineage>
</organism>
<reference evidence="2" key="1">
    <citation type="journal article" date="2020" name="mSystems">
        <title>Genome- and Community-Level Interaction Insights into Carbon Utilization and Element Cycling Functions of Hydrothermarchaeota in Hydrothermal Sediment.</title>
        <authorList>
            <person name="Zhou Z."/>
            <person name="Liu Y."/>
            <person name="Xu W."/>
            <person name="Pan J."/>
            <person name="Luo Z.H."/>
            <person name="Li M."/>
        </authorList>
    </citation>
    <scope>NUCLEOTIDE SEQUENCE [LARGE SCALE GENOMIC DNA]</scope>
    <source>
        <strain evidence="2">SpSt-855</strain>
    </source>
</reference>
<dbReference type="AlphaFoldDB" id="A0A7V5CSA1"/>
<gene>
    <name evidence="2" type="ORF">ENW50_02615</name>
</gene>
<comment type="caution">
    <text evidence="2">The sequence shown here is derived from an EMBL/GenBank/DDBJ whole genome shotgun (WGS) entry which is preliminary data.</text>
</comment>
<accession>A0A7V5CSA1</accession>
<dbReference type="EMBL" id="DTKL01000015">
    <property type="protein sequence ID" value="HGY93571.1"/>
    <property type="molecule type" value="Genomic_DNA"/>
</dbReference>
<evidence type="ECO:0000256" key="1">
    <source>
        <dbReference type="SAM" id="MobiDB-lite"/>
    </source>
</evidence>
<proteinExistence type="predicted"/>
<dbReference type="Gene3D" id="1.10.260.40">
    <property type="entry name" value="lambda repressor-like DNA-binding domains"/>
    <property type="match status" value="1"/>
</dbReference>
<feature type="region of interest" description="Disordered" evidence="1">
    <location>
        <begin position="96"/>
        <end position="135"/>
    </location>
</feature>
<dbReference type="SUPFAM" id="SSF47413">
    <property type="entry name" value="lambda repressor-like DNA-binding domains"/>
    <property type="match status" value="1"/>
</dbReference>
<name>A0A7V5CSA1_9BACT</name>
<feature type="compositionally biased region" description="Low complexity" evidence="1">
    <location>
        <begin position="116"/>
        <end position="127"/>
    </location>
</feature>
<dbReference type="InterPro" id="IPR010982">
    <property type="entry name" value="Lambda_DNA-bd_dom_sf"/>
</dbReference>
<sequence>MNRKAANIHSGSSFDSFLEEEGMREEVISAATKRVLAWQFEQEMARQQMTKRAMAAELKTSRSQLDRLLDPDNTAVSLEALARAAHVLGKRLVFEMADQEPHRHTRKSGKPRPAVRKPTAPAAAPATKRSRAQAR</sequence>
<dbReference type="GO" id="GO:0003677">
    <property type="term" value="F:DNA binding"/>
    <property type="evidence" value="ECO:0007669"/>
    <property type="project" value="InterPro"/>
</dbReference>
<feature type="compositionally biased region" description="Basic residues" evidence="1">
    <location>
        <begin position="103"/>
        <end position="115"/>
    </location>
</feature>
<evidence type="ECO:0000313" key="2">
    <source>
        <dbReference type="EMBL" id="HGY93571.1"/>
    </source>
</evidence>